<protein>
    <submittedName>
        <fullName evidence="2">Uncharacterized protein</fullName>
    </submittedName>
</protein>
<gene>
    <name evidence="2" type="ORF">OHK93_001251</name>
</gene>
<proteinExistence type="predicted"/>
<evidence type="ECO:0000256" key="1">
    <source>
        <dbReference type="SAM" id="MobiDB-lite"/>
    </source>
</evidence>
<dbReference type="EMBL" id="JAPUFD010000011">
    <property type="protein sequence ID" value="MDI1490052.1"/>
    <property type="molecule type" value="Genomic_DNA"/>
</dbReference>
<comment type="caution">
    <text evidence="2">The sequence shown here is derived from an EMBL/GenBank/DDBJ whole genome shotgun (WGS) entry which is preliminary data.</text>
</comment>
<organism evidence="2 3">
    <name type="scientific">Ramalina farinacea</name>
    <dbReference type="NCBI Taxonomy" id="258253"/>
    <lineage>
        <taxon>Eukaryota</taxon>
        <taxon>Fungi</taxon>
        <taxon>Dikarya</taxon>
        <taxon>Ascomycota</taxon>
        <taxon>Pezizomycotina</taxon>
        <taxon>Lecanoromycetes</taxon>
        <taxon>OSLEUM clade</taxon>
        <taxon>Lecanoromycetidae</taxon>
        <taxon>Lecanorales</taxon>
        <taxon>Lecanorineae</taxon>
        <taxon>Ramalinaceae</taxon>
        <taxon>Ramalina</taxon>
    </lineage>
</organism>
<name>A0AA43TZB0_9LECA</name>
<accession>A0AA43TZB0</accession>
<evidence type="ECO:0000313" key="3">
    <source>
        <dbReference type="Proteomes" id="UP001161017"/>
    </source>
</evidence>
<feature type="region of interest" description="Disordered" evidence="1">
    <location>
        <begin position="123"/>
        <end position="149"/>
    </location>
</feature>
<dbReference type="Proteomes" id="UP001161017">
    <property type="component" value="Unassembled WGS sequence"/>
</dbReference>
<feature type="compositionally biased region" description="Polar residues" evidence="1">
    <location>
        <begin position="123"/>
        <end position="133"/>
    </location>
</feature>
<dbReference type="AlphaFoldDB" id="A0AA43TZB0"/>
<keyword evidence="3" id="KW-1185">Reference proteome</keyword>
<sequence>MDKLPLYAEKQPLPGGHAVVIEGDARSSTILKRLGTFTSTVLFVACIFLLGQRVAEYRHNIFPSSPAGFRHAKPDNGQPLVGVGIDLTVDYGTISISYGANTQSLAKVDGSNEYKALMARAFQDNTPNSSNPHQKAAESSPEKAREVMRPLGKQRVSLVTSDILILAEMIDSLMAYQHDFNARSAVLSAPNLPGLLYEDIKEAFDLLGLQLLDTRLHHDPLTGKSASTHAGHGFGLCSDPESLDGCLAEASSSLPTEHIMIVEWTQNALTARRTYIGGFSTVVDPSSDQQIQDFTLGSDNAVVGQPYWSKVRAQIGRLLDQEPYATKPLTKVILVGESIEHDSFLQRLLQDVLKEAKVGEKMPDFLVDDPVFVVSKGAAEMARQARYDS</sequence>
<reference evidence="2" key="1">
    <citation type="journal article" date="2023" name="Genome Biol. Evol.">
        <title>First Whole Genome Sequence and Flow Cytometry Genome Size Data for the Lichen-Forming Fungus Ramalina farinacea (Ascomycota).</title>
        <authorList>
            <person name="Llewellyn T."/>
            <person name="Mian S."/>
            <person name="Hill R."/>
            <person name="Leitch I.J."/>
            <person name="Gaya E."/>
        </authorList>
    </citation>
    <scope>NUCLEOTIDE SEQUENCE</scope>
    <source>
        <strain evidence="2">LIQ254RAFAR</strain>
    </source>
</reference>
<evidence type="ECO:0000313" key="2">
    <source>
        <dbReference type="EMBL" id="MDI1490052.1"/>
    </source>
</evidence>